<dbReference type="SUPFAM" id="SSF56349">
    <property type="entry name" value="DNA breaking-rejoining enzymes"/>
    <property type="match status" value="1"/>
</dbReference>
<dbReference type="InterPro" id="IPR011010">
    <property type="entry name" value="DNA_brk_join_enz"/>
</dbReference>
<dbReference type="OrthoDB" id="7756796at2759"/>
<dbReference type="EMBL" id="CAJRST010013335">
    <property type="protein sequence ID" value="CAG5928977.1"/>
    <property type="molecule type" value="Genomic_DNA"/>
</dbReference>
<proteinExistence type="predicted"/>
<keyword evidence="1" id="KW-0233">DNA recombination</keyword>
<evidence type="ECO:0000313" key="3">
    <source>
        <dbReference type="Proteomes" id="UP000677803"/>
    </source>
</evidence>
<gene>
    <name evidence="2" type="ORF">MMEN_LOCUS12610</name>
</gene>
<dbReference type="Proteomes" id="UP000677803">
    <property type="component" value="Unassembled WGS sequence"/>
</dbReference>
<comment type="caution">
    <text evidence="2">The sequence shown here is derived from an EMBL/GenBank/DDBJ whole genome shotgun (WGS) entry which is preliminary data.</text>
</comment>
<accession>A0A8S4BAZ5</accession>
<evidence type="ECO:0000313" key="2">
    <source>
        <dbReference type="EMBL" id="CAG5928977.1"/>
    </source>
</evidence>
<name>A0A8S4BAZ5_9TELE</name>
<protein>
    <submittedName>
        <fullName evidence="2">(Atlantic silverside) hypothetical protein</fullName>
    </submittedName>
</protein>
<dbReference type="AlphaFoldDB" id="A0A8S4BAZ5"/>
<dbReference type="GO" id="GO:0003677">
    <property type="term" value="F:DNA binding"/>
    <property type="evidence" value="ECO:0007669"/>
    <property type="project" value="InterPro"/>
</dbReference>
<reference evidence="2" key="1">
    <citation type="submission" date="2021-05" db="EMBL/GenBank/DDBJ databases">
        <authorList>
            <person name="Tigano A."/>
        </authorList>
    </citation>
    <scope>NUCLEOTIDE SEQUENCE</scope>
</reference>
<dbReference type="InterPro" id="IPR013762">
    <property type="entry name" value="Integrase-like_cat_sf"/>
</dbReference>
<sequence>MMLDNLCCSTCLAPLQPDDGHDLCPSCLGVEHLREALSDNACPNCCVMPRSVRLDRLAALEQPTDWAGAAPRTHLPMGKARCKRSTVAARSVPPRRAGRTDAGRLSTRVDRLTTELAQMKALLQSFQTADDRGAALPPEQDVMSVNDDDAVSVAASGTHFCADLPELGSGASGSDSIASQEDTAESVTSAIRTALARLQIGVPQAQPTASSAFFKRSRSETAFMVPPSAEYVQELHACWSDTKALSRLTTDGRVLAAMQEAPKVGLGQMPAVEPGIASLIIPPDEALRPNARCPRPQCRITDDLLCKAYDSGARMGRIGNSLSHLMLALSSSLESVPLDHATQGLVDASLQAFALMTRELGRTLSTLVHARRQVWLAQSPLTEPCRRTLRALPVVPGELFGSAALDALDRRGDSWQGFTDVIASQPAPGRLRVLHGGPQGLLLLPLSPRGWYQVRDRSRDLLQIGETELETKLGRGPFIPFEPRSLAGVLPGLRRAGGPAGDALGPAVSPAAGSAQPLHLARLDTGSPSEPLCPVRALETYINATASFRKTNSLFVCYAGSRKGQALSKQRLAHWVVDVISKAYASQDRPLPAGVKCHSTRGMSTSFAAMTGVPLDVICRAASWKSPSTFTRFYRVNVAAPHPLQGILEQHASTSH</sequence>
<dbReference type="Gene3D" id="1.10.443.10">
    <property type="entry name" value="Intergrase catalytic core"/>
    <property type="match status" value="1"/>
</dbReference>
<dbReference type="GO" id="GO:0015074">
    <property type="term" value="P:DNA integration"/>
    <property type="evidence" value="ECO:0007669"/>
    <property type="project" value="InterPro"/>
</dbReference>
<dbReference type="GO" id="GO:0006310">
    <property type="term" value="P:DNA recombination"/>
    <property type="evidence" value="ECO:0007669"/>
    <property type="project" value="UniProtKB-KW"/>
</dbReference>
<organism evidence="2 3">
    <name type="scientific">Menidia menidia</name>
    <name type="common">Atlantic silverside</name>
    <dbReference type="NCBI Taxonomy" id="238744"/>
    <lineage>
        <taxon>Eukaryota</taxon>
        <taxon>Metazoa</taxon>
        <taxon>Chordata</taxon>
        <taxon>Craniata</taxon>
        <taxon>Vertebrata</taxon>
        <taxon>Euteleostomi</taxon>
        <taxon>Actinopterygii</taxon>
        <taxon>Neopterygii</taxon>
        <taxon>Teleostei</taxon>
        <taxon>Neoteleostei</taxon>
        <taxon>Acanthomorphata</taxon>
        <taxon>Ovalentaria</taxon>
        <taxon>Atherinomorphae</taxon>
        <taxon>Atheriniformes</taxon>
        <taxon>Atherinopsidae</taxon>
        <taxon>Menidiinae</taxon>
        <taxon>Menidia</taxon>
    </lineage>
</organism>
<evidence type="ECO:0000256" key="1">
    <source>
        <dbReference type="ARBA" id="ARBA00023172"/>
    </source>
</evidence>
<dbReference type="PANTHER" id="PTHR35617">
    <property type="entry name" value="PHAGE_INTEGRASE DOMAIN-CONTAINING PROTEIN"/>
    <property type="match status" value="1"/>
</dbReference>
<keyword evidence="3" id="KW-1185">Reference proteome</keyword>
<dbReference type="PANTHER" id="PTHR35617:SF3">
    <property type="entry name" value="CORE-BINDING (CB) DOMAIN-CONTAINING PROTEIN"/>
    <property type="match status" value="1"/>
</dbReference>